<accession>A0ABX0JJ25</accession>
<dbReference type="Proteomes" id="UP001165962">
    <property type="component" value="Unassembled WGS sequence"/>
</dbReference>
<comment type="caution">
    <text evidence="1">The sequence shown here is derived from an EMBL/GenBank/DDBJ whole genome shotgun (WGS) entry which is preliminary data.</text>
</comment>
<name>A0ABX0JJ25_9BACL</name>
<organism evidence="1 2">
    <name type="scientific">Paenibacillus agricola</name>
    <dbReference type="NCBI Taxonomy" id="2716264"/>
    <lineage>
        <taxon>Bacteria</taxon>
        <taxon>Bacillati</taxon>
        <taxon>Bacillota</taxon>
        <taxon>Bacilli</taxon>
        <taxon>Bacillales</taxon>
        <taxon>Paenibacillaceae</taxon>
        <taxon>Paenibacillus</taxon>
    </lineage>
</organism>
<evidence type="ECO:0000313" key="2">
    <source>
        <dbReference type="Proteomes" id="UP001165962"/>
    </source>
</evidence>
<proteinExistence type="predicted"/>
<dbReference type="RefSeq" id="WP_166158181.1">
    <property type="nucleotide sequence ID" value="NZ_JAAOIW010000034.1"/>
</dbReference>
<dbReference type="Pfam" id="PF20118">
    <property type="entry name" value="DUF6508"/>
    <property type="match status" value="1"/>
</dbReference>
<evidence type="ECO:0000313" key="1">
    <source>
        <dbReference type="EMBL" id="NHN35404.1"/>
    </source>
</evidence>
<gene>
    <name evidence="1" type="ORF">G9U52_37525</name>
</gene>
<protein>
    <submittedName>
        <fullName evidence="1">Uncharacterized protein</fullName>
    </submittedName>
</protein>
<keyword evidence="2" id="KW-1185">Reference proteome</keyword>
<dbReference type="EMBL" id="JAAOIW010000034">
    <property type="protein sequence ID" value="NHN35404.1"/>
    <property type="molecule type" value="Genomic_DNA"/>
</dbReference>
<sequence>MAETSYSRLLEFIFYFEDVNVAFCKWSSGKRDENGVYTMPYPIYDDRLKEFIQAVYDSDLMMNHYLNYIKKIGSVSDIVRGINDVEDMDTLRAFLTYFVRQERFCDGLWAKAAEDKIFLQILLKLRELTDSE</sequence>
<dbReference type="InterPro" id="IPR045425">
    <property type="entry name" value="DUF6508"/>
</dbReference>
<reference evidence="1" key="1">
    <citation type="submission" date="2020-03" db="EMBL/GenBank/DDBJ databases">
        <title>Draft sequencing of Paenibacilllus sp. S3N08.</title>
        <authorList>
            <person name="Kim D.-U."/>
        </authorList>
    </citation>
    <scope>NUCLEOTIDE SEQUENCE</scope>
    <source>
        <strain evidence="1">S3N08</strain>
    </source>
</reference>